<dbReference type="Proteomes" id="UP000308724">
    <property type="component" value="Unassembled WGS sequence"/>
</dbReference>
<proteinExistence type="predicted"/>
<organism evidence="2 3">
    <name type="scientific">Aureobasidium pullulans</name>
    <name type="common">Black yeast</name>
    <name type="synonym">Pullularia pullulans</name>
    <dbReference type="NCBI Taxonomy" id="5580"/>
    <lineage>
        <taxon>Eukaryota</taxon>
        <taxon>Fungi</taxon>
        <taxon>Dikarya</taxon>
        <taxon>Ascomycota</taxon>
        <taxon>Pezizomycotina</taxon>
        <taxon>Dothideomycetes</taxon>
        <taxon>Dothideomycetidae</taxon>
        <taxon>Dothideales</taxon>
        <taxon>Saccotheciaceae</taxon>
        <taxon>Aureobasidium</taxon>
    </lineage>
</organism>
<dbReference type="InterPro" id="IPR011009">
    <property type="entry name" value="Kinase-like_dom_sf"/>
</dbReference>
<evidence type="ECO:0000313" key="2">
    <source>
        <dbReference type="EMBL" id="TIA32977.1"/>
    </source>
</evidence>
<name>A0A4V4LDQ7_AURPU</name>
<dbReference type="SUPFAM" id="SSF56112">
    <property type="entry name" value="Protein kinase-like (PK-like)"/>
    <property type="match status" value="1"/>
</dbReference>
<sequence>MEDSSGVLGLALSLDNDLVTSGILASGALKHDLEEFLLGRFLDFEDVLSVLALGAHNPDFVFAVRGVHGGRVEDNVALAFDALVVAVDGAHLANVVLEVDTEELEVNVLCVHGVGSLHIGGVVDLVVVGSSLLDFPTFLAINIAHTYTKVYVHAQMADTTNCKSPVIMAHVTAHKFLSPTMDNKRVKVVHLSGPIKVILPIDEYEEVETINVAHRDSDLETPIIITPVTAPKNTNIVHPSGPINIILPVDLCDNTRIDGLAPDADTTNTASSTMEKPTPVAREFDCNHPDDTLSPFCPYVPGNEIFLKTCDDGVPLKAVILEYFPATLSCCMVIRFIAPHTFNNTSECVIKLYDRRFSTQHREDWEAEPWTPELEKDYQEFVDCGDAEEFFSYWDAEKECEDDWSAADVKNRKRWSAAKREAYLQWESITIYETEKKAYEQMAKLQGKDVPKMFGEVLLDHTFIGVEEGGQDGMDLDQTKEDAESISSSDEGSDPRIVSIPGILIQHIKGFHLTDLHEHLPQDNWQSTVDSAIKTLNHIQECGILNRDLNTRNFIVDSLTRDVMMIDFGMISFREDVQDDREWDELQAAEDEEGAVGLLMKTYLKERGGGSIIYKPSERALRLAWRFHQETGENDGDTEEEDEYVKQKMGSVSK</sequence>
<comment type="caution">
    <text evidence="2">The sequence shown here is derived from an EMBL/GenBank/DDBJ whole genome shotgun (WGS) entry which is preliminary data.</text>
</comment>
<evidence type="ECO:0000256" key="1">
    <source>
        <dbReference type="SAM" id="MobiDB-lite"/>
    </source>
</evidence>
<dbReference type="AlphaFoldDB" id="A0A4V4LDQ7"/>
<reference evidence="2 3" key="1">
    <citation type="submission" date="2018-10" db="EMBL/GenBank/DDBJ databases">
        <title>Fifty Aureobasidium pullulans genomes reveal a recombining polyextremotolerant generalist.</title>
        <authorList>
            <person name="Gostincar C."/>
            <person name="Turk M."/>
            <person name="Zajc J."/>
            <person name="Gunde-Cimerman N."/>
        </authorList>
    </citation>
    <scope>NUCLEOTIDE SEQUENCE [LARGE SCALE GENOMIC DNA]</scope>
    <source>
        <strain evidence="2 3">EXF-1645</strain>
    </source>
</reference>
<protein>
    <recommendedName>
        <fullName evidence="4">Protein kinase domain-containing protein</fullName>
    </recommendedName>
</protein>
<feature type="region of interest" description="Disordered" evidence="1">
    <location>
        <begin position="469"/>
        <end position="494"/>
    </location>
</feature>
<dbReference type="Gene3D" id="1.10.510.10">
    <property type="entry name" value="Transferase(Phosphotransferase) domain 1"/>
    <property type="match status" value="1"/>
</dbReference>
<feature type="compositionally biased region" description="Acidic residues" evidence="1">
    <location>
        <begin position="632"/>
        <end position="643"/>
    </location>
</feature>
<evidence type="ECO:0008006" key="4">
    <source>
        <dbReference type="Google" id="ProtNLM"/>
    </source>
</evidence>
<evidence type="ECO:0000313" key="3">
    <source>
        <dbReference type="Proteomes" id="UP000308724"/>
    </source>
</evidence>
<gene>
    <name evidence="2" type="ORF">D6C78_07869</name>
</gene>
<dbReference type="EMBL" id="QZBZ01000214">
    <property type="protein sequence ID" value="TIA32977.1"/>
    <property type="molecule type" value="Genomic_DNA"/>
</dbReference>
<accession>A0A4V4LDQ7</accession>
<feature type="region of interest" description="Disordered" evidence="1">
    <location>
        <begin position="630"/>
        <end position="654"/>
    </location>
</feature>